<name>A0ACC2MHV7_PERAE</name>
<proteinExistence type="predicted"/>
<protein>
    <submittedName>
        <fullName evidence="1">Uncharacterized protein</fullName>
    </submittedName>
</protein>
<dbReference type="EMBL" id="CM056810">
    <property type="protein sequence ID" value="KAJ8645240.1"/>
    <property type="molecule type" value="Genomic_DNA"/>
</dbReference>
<gene>
    <name evidence="1" type="ORF">MRB53_006988</name>
</gene>
<reference evidence="1 2" key="1">
    <citation type="journal article" date="2022" name="Hortic Res">
        <title>A haplotype resolved chromosomal level avocado genome allows analysis of novel avocado genes.</title>
        <authorList>
            <person name="Nath O."/>
            <person name="Fletcher S.J."/>
            <person name="Hayward A."/>
            <person name="Shaw L.M."/>
            <person name="Masouleh A.K."/>
            <person name="Furtado A."/>
            <person name="Henry R.J."/>
            <person name="Mitter N."/>
        </authorList>
    </citation>
    <scope>NUCLEOTIDE SEQUENCE [LARGE SCALE GENOMIC DNA]</scope>
    <source>
        <strain evidence="2">cv. Hass</strain>
    </source>
</reference>
<accession>A0ACC2MHV7</accession>
<evidence type="ECO:0000313" key="1">
    <source>
        <dbReference type="EMBL" id="KAJ8645240.1"/>
    </source>
</evidence>
<sequence length="176" mass="19301">MFGGGSSVYIERAKSPSYSSAEATFFLHFLGCLCACVVPRKSLRQDVDFSGIIVDCCLVQLAKEGKDSFFGIFSVRGEDYGGCLKKLTTEQGKIQVLGGIRGMTGLIWQTSLHDPDEGTGSHAFSCFCLGFGLRVPFYRLQASTAVLPPSFLNLQWRKSHRPLPVPDELPTSKLRV</sequence>
<organism evidence="1 2">
    <name type="scientific">Persea americana</name>
    <name type="common">Avocado</name>
    <dbReference type="NCBI Taxonomy" id="3435"/>
    <lineage>
        <taxon>Eukaryota</taxon>
        <taxon>Viridiplantae</taxon>
        <taxon>Streptophyta</taxon>
        <taxon>Embryophyta</taxon>
        <taxon>Tracheophyta</taxon>
        <taxon>Spermatophyta</taxon>
        <taxon>Magnoliopsida</taxon>
        <taxon>Magnoliidae</taxon>
        <taxon>Laurales</taxon>
        <taxon>Lauraceae</taxon>
        <taxon>Persea</taxon>
    </lineage>
</organism>
<dbReference type="Proteomes" id="UP001234297">
    <property type="component" value="Chromosome 2"/>
</dbReference>
<comment type="caution">
    <text evidence="1">The sequence shown here is derived from an EMBL/GenBank/DDBJ whole genome shotgun (WGS) entry which is preliminary data.</text>
</comment>
<evidence type="ECO:0000313" key="2">
    <source>
        <dbReference type="Proteomes" id="UP001234297"/>
    </source>
</evidence>
<keyword evidence="2" id="KW-1185">Reference proteome</keyword>